<dbReference type="Proteomes" id="UP000825935">
    <property type="component" value="Chromosome 5"/>
</dbReference>
<dbReference type="PANTHER" id="PTHR33736">
    <property type="entry name" value="F-BOX PROTEIN-RELATED"/>
    <property type="match status" value="1"/>
</dbReference>
<name>A0A8T2UQG7_CERRI</name>
<gene>
    <name evidence="2" type="ORF">KP509_05G080600</name>
</gene>
<dbReference type="SUPFAM" id="SSF81383">
    <property type="entry name" value="F-box domain"/>
    <property type="match status" value="1"/>
</dbReference>
<keyword evidence="1" id="KW-0812">Transmembrane</keyword>
<evidence type="ECO:0000256" key="1">
    <source>
        <dbReference type="SAM" id="Phobius"/>
    </source>
</evidence>
<sequence>METLNPVVSNDILYEIFSRVDGSTLATAACAGSAFRSISLDESIWERICNLQWPSTKDYRVKSIVRSLGGFQKFYSECFPLVATDEASVSDSFSTSRQDAENCLDNKMQNMIEEFSCSSLHDFTSIIDVIFRGKPVFSRVLHGIPGAAGFHGWFSTCPFRIDALASSEEEEDLTIGPGNISSEVLPEVFSMDKESEVLPEVFSMDKERKDGKLWKALLEGFRISWVLINKKTKQMVNLSSWRPLGGQRHWPTDDSFSLRFGSILPGLNSSSCKLAWCNLVLNCKLQSSPPDGVAVKTNLILSELSLQLEDMACRHLNGKESMKTLFKALTCHKSVDHCEVLKNDYRYIIAQSEMKEEKMKADGWIEIICLACGIMPFVSTLCYAFLNWNF</sequence>
<dbReference type="Gene3D" id="1.20.1280.50">
    <property type="match status" value="1"/>
</dbReference>
<feature type="transmembrane region" description="Helical" evidence="1">
    <location>
        <begin position="364"/>
        <end position="386"/>
    </location>
</feature>
<dbReference type="InterPro" id="IPR045283">
    <property type="entry name" value="AT3G44326-like"/>
</dbReference>
<evidence type="ECO:0008006" key="4">
    <source>
        <dbReference type="Google" id="ProtNLM"/>
    </source>
</evidence>
<keyword evidence="1" id="KW-1133">Transmembrane helix</keyword>
<evidence type="ECO:0000313" key="3">
    <source>
        <dbReference type="Proteomes" id="UP000825935"/>
    </source>
</evidence>
<keyword evidence="3" id="KW-1185">Reference proteome</keyword>
<dbReference type="PANTHER" id="PTHR33736:SF12">
    <property type="entry name" value="F-BOX DOMAIN-CONTAINING PROTEIN"/>
    <property type="match status" value="1"/>
</dbReference>
<dbReference type="EMBL" id="CM035410">
    <property type="protein sequence ID" value="KAH7437612.1"/>
    <property type="molecule type" value="Genomic_DNA"/>
</dbReference>
<keyword evidence="1" id="KW-0472">Membrane</keyword>
<dbReference type="InterPro" id="IPR036047">
    <property type="entry name" value="F-box-like_dom_sf"/>
</dbReference>
<reference evidence="2" key="1">
    <citation type="submission" date="2021-08" db="EMBL/GenBank/DDBJ databases">
        <title>WGS assembly of Ceratopteris richardii.</title>
        <authorList>
            <person name="Marchant D.B."/>
            <person name="Chen G."/>
            <person name="Jenkins J."/>
            <person name="Shu S."/>
            <person name="Leebens-Mack J."/>
            <person name="Grimwood J."/>
            <person name="Schmutz J."/>
            <person name="Soltis P."/>
            <person name="Soltis D."/>
            <person name="Chen Z.-H."/>
        </authorList>
    </citation>
    <scope>NUCLEOTIDE SEQUENCE</scope>
    <source>
        <strain evidence="2">Whitten #5841</strain>
        <tissue evidence="2">Leaf</tissue>
    </source>
</reference>
<dbReference type="AlphaFoldDB" id="A0A8T2UQG7"/>
<organism evidence="2 3">
    <name type="scientific">Ceratopteris richardii</name>
    <name type="common">Triangle waterfern</name>
    <dbReference type="NCBI Taxonomy" id="49495"/>
    <lineage>
        <taxon>Eukaryota</taxon>
        <taxon>Viridiplantae</taxon>
        <taxon>Streptophyta</taxon>
        <taxon>Embryophyta</taxon>
        <taxon>Tracheophyta</taxon>
        <taxon>Polypodiopsida</taxon>
        <taxon>Polypodiidae</taxon>
        <taxon>Polypodiales</taxon>
        <taxon>Pteridineae</taxon>
        <taxon>Pteridaceae</taxon>
        <taxon>Parkerioideae</taxon>
        <taxon>Ceratopteris</taxon>
    </lineage>
</organism>
<comment type="caution">
    <text evidence="2">The sequence shown here is derived from an EMBL/GenBank/DDBJ whole genome shotgun (WGS) entry which is preliminary data.</text>
</comment>
<proteinExistence type="predicted"/>
<accession>A0A8T2UQG7</accession>
<protein>
    <recommendedName>
        <fullName evidence="4">F-box protein</fullName>
    </recommendedName>
</protein>
<dbReference type="OrthoDB" id="1907273at2759"/>
<evidence type="ECO:0000313" key="2">
    <source>
        <dbReference type="EMBL" id="KAH7437612.1"/>
    </source>
</evidence>